<dbReference type="RefSeq" id="WP_343129117.1">
    <property type="nucleotide sequence ID" value="NZ_JBCITK010000001.1"/>
</dbReference>
<dbReference type="Pfam" id="PF13180">
    <property type="entry name" value="PDZ_2"/>
    <property type="match status" value="1"/>
</dbReference>
<keyword evidence="4" id="KW-1185">Reference proteome</keyword>
<gene>
    <name evidence="3" type="ORF">MKY91_02085</name>
</gene>
<evidence type="ECO:0000259" key="2">
    <source>
        <dbReference type="PROSITE" id="PS50106"/>
    </source>
</evidence>
<protein>
    <submittedName>
        <fullName evidence="3">SRPBCC domain-containing protein</fullName>
    </submittedName>
</protein>
<dbReference type="InterPro" id="IPR023393">
    <property type="entry name" value="START-like_dom_sf"/>
</dbReference>
<evidence type="ECO:0000313" key="3">
    <source>
        <dbReference type="EMBL" id="MEN0641949.1"/>
    </source>
</evidence>
<dbReference type="InterPro" id="IPR013538">
    <property type="entry name" value="ASHA1/2-like_C"/>
</dbReference>
<name>A0ABU9VDN0_9BACI</name>
<comment type="caution">
    <text evidence="3">The sequence shown here is derived from an EMBL/GenBank/DDBJ whole genome shotgun (WGS) entry which is preliminary data.</text>
</comment>
<reference evidence="3 4" key="1">
    <citation type="submission" date="2024-03" db="EMBL/GenBank/DDBJ databases">
        <title>Bacilli Hybrid Assemblies.</title>
        <authorList>
            <person name="Kovac J."/>
        </authorList>
    </citation>
    <scope>NUCLEOTIDE SEQUENCE [LARGE SCALE GENOMIC DNA]</scope>
    <source>
        <strain evidence="3 4">FSL R7-0666</strain>
    </source>
</reference>
<dbReference type="SUPFAM" id="SSF55961">
    <property type="entry name" value="Bet v1-like"/>
    <property type="match status" value="1"/>
</dbReference>
<feature type="domain" description="PDZ" evidence="2">
    <location>
        <begin position="143"/>
        <end position="210"/>
    </location>
</feature>
<organism evidence="3 4">
    <name type="scientific">Alkalicoccobacillus gibsonii</name>
    <dbReference type="NCBI Taxonomy" id="79881"/>
    <lineage>
        <taxon>Bacteria</taxon>
        <taxon>Bacillati</taxon>
        <taxon>Bacillota</taxon>
        <taxon>Bacilli</taxon>
        <taxon>Bacillales</taxon>
        <taxon>Bacillaceae</taxon>
        <taxon>Alkalicoccobacillus</taxon>
    </lineage>
</organism>
<dbReference type="Pfam" id="PF08327">
    <property type="entry name" value="AHSA1"/>
    <property type="match status" value="1"/>
</dbReference>
<dbReference type="EMBL" id="JBCITK010000001">
    <property type="protein sequence ID" value="MEN0641949.1"/>
    <property type="molecule type" value="Genomic_DNA"/>
</dbReference>
<dbReference type="CDD" id="cd07814">
    <property type="entry name" value="SRPBCC_CalC_Aha1-like"/>
    <property type="match status" value="1"/>
</dbReference>
<proteinExistence type="inferred from homology"/>
<dbReference type="SUPFAM" id="SSF50156">
    <property type="entry name" value="PDZ domain-like"/>
    <property type="match status" value="1"/>
</dbReference>
<sequence length="228" mass="26537">MTNYQLAKKEILIHSDVEKVWQALTIPEQRNRWETRECNIDLRIGGEIYLDYGWNVTYAGTFTDIIEYKKLVTVDSDGYTTTWLLKPVEQGSLVQIEYTGHWSVDEQYKKDNMLFGTYQFLLNFKTVLEDNQDIRSSFWKSWIGVLNQTEDDRVQVVIVVPDTPAATHLQPNDYLLKINGQCVSHYDRAEQLITHSEVGSEIRLLIERDHQSFEVTLHTIAFGTKLNS</sequence>
<dbReference type="InterPro" id="IPR001478">
    <property type="entry name" value="PDZ"/>
</dbReference>
<dbReference type="SMART" id="SM00228">
    <property type="entry name" value="PDZ"/>
    <property type="match status" value="1"/>
</dbReference>
<comment type="similarity">
    <text evidence="1">Belongs to the AHA1 family.</text>
</comment>
<dbReference type="Proteomes" id="UP001418796">
    <property type="component" value="Unassembled WGS sequence"/>
</dbReference>
<dbReference type="Gene3D" id="2.30.42.10">
    <property type="match status" value="1"/>
</dbReference>
<dbReference type="InterPro" id="IPR036034">
    <property type="entry name" value="PDZ_sf"/>
</dbReference>
<evidence type="ECO:0000313" key="4">
    <source>
        <dbReference type="Proteomes" id="UP001418796"/>
    </source>
</evidence>
<evidence type="ECO:0000256" key="1">
    <source>
        <dbReference type="ARBA" id="ARBA00006817"/>
    </source>
</evidence>
<accession>A0ABU9VDN0</accession>
<dbReference type="PROSITE" id="PS50106">
    <property type="entry name" value="PDZ"/>
    <property type="match status" value="1"/>
</dbReference>
<dbReference type="Gene3D" id="3.30.530.20">
    <property type="match status" value="1"/>
</dbReference>